<dbReference type="SUPFAM" id="SSF53613">
    <property type="entry name" value="Ribokinase-like"/>
    <property type="match status" value="1"/>
</dbReference>
<dbReference type="Proteomes" id="UP000188145">
    <property type="component" value="Chromosome"/>
</dbReference>
<sequence>MSGRVLHTGQVVIDLALRLDAMPAPGGDGFAEDGGIHVGGGFNVLLASRQLGVETVFCGTLGTGTFSDSARAGLDRIGVRHAGVTRPEDIGYCVAITDASAERTFISTRGAETRDPVDAFDALAPRPDDVIYMSGYSLASPENEAALLRLVGRLGGPVCRVLLDVSPMVGTASLDTLEAMRTLAPLWSMNEREALLLGERLDVDGSTPEELCAGLSARLGETLVRAGDAGAWYSLGAEPEHIDSITVEAIDTNGAGDAHSGVLCAALARGEDLPTALLWANVAGALSTTRRGPATCPDEREIIQALRRLP</sequence>
<dbReference type="PANTHER" id="PTHR10584:SF166">
    <property type="entry name" value="RIBOKINASE"/>
    <property type="match status" value="1"/>
</dbReference>
<dbReference type="KEGG" id="tes:BW730_02145"/>
<evidence type="ECO:0000259" key="3">
    <source>
        <dbReference type="Pfam" id="PF00294"/>
    </source>
</evidence>
<proteinExistence type="predicted"/>
<organism evidence="4 5">
    <name type="scientific">Tessaracoccus aquimaris</name>
    <dbReference type="NCBI Taxonomy" id="1332264"/>
    <lineage>
        <taxon>Bacteria</taxon>
        <taxon>Bacillati</taxon>
        <taxon>Actinomycetota</taxon>
        <taxon>Actinomycetes</taxon>
        <taxon>Propionibacteriales</taxon>
        <taxon>Propionibacteriaceae</taxon>
        <taxon>Tessaracoccus</taxon>
    </lineage>
</organism>
<evidence type="ECO:0000313" key="5">
    <source>
        <dbReference type="Proteomes" id="UP000188145"/>
    </source>
</evidence>
<feature type="domain" description="Carbohydrate kinase PfkB" evidence="3">
    <location>
        <begin position="9"/>
        <end position="298"/>
    </location>
</feature>
<dbReference type="Gene3D" id="3.40.1190.20">
    <property type="match status" value="1"/>
</dbReference>
<name>A0A1Q2CKE9_9ACTN</name>
<dbReference type="InterPro" id="IPR011611">
    <property type="entry name" value="PfkB_dom"/>
</dbReference>
<evidence type="ECO:0000256" key="2">
    <source>
        <dbReference type="ARBA" id="ARBA00022777"/>
    </source>
</evidence>
<keyword evidence="2 4" id="KW-0418">Kinase</keyword>
<keyword evidence="1" id="KW-0808">Transferase</keyword>
<dbReference type="Pfam" id="PF00294">
    <property type="entry name" value="PfkB"/>
    <property type="match status" value="1"/>
</dbReference>
<dbReference type="GO" id="GO:0005829">
    <property type="term" value="C:cytosol"/>
    <property type="evidence" value="ECO:0007669"/>
    <property type="project" value="TreeGrafter"/>
</dbReference>
<dbReference type="EMBL" id="CP019606">
    <property type="protein sequence ID" value="AQP46520.1"/>
    <property type="molecule type" value="Genomic_DNA"/>
</dbReference>
<dbReference type="STRING" id="1332264.BW730_02145"/>
<dbReference type="GO" id="GO:0016301">
    <property type="term" value="F:kinase activity"/>
    <property type="evidence" value="ECO:0007669"/>
    <property type="project" value="UniProtKB-KW"/>
</dbReference>
<dbReference type="OrthoDB" id="8578462at2"/>
<evidence type="ECO:0000256" key="1">
    <source>
        <dbReference type="ARBA" id="ARBA00022679"/>
    </source>
</evidence>
<evidence type="ECO:0000313" key="4">
    <source>
        <dbReference type="EMBL" id="AQP46520.1"/>
    </source>
</evidence>
<dbReference type="PANTHER" id="PTHR10584">
    <property type="entry name" value="SUGAR KINASE"/>
    <property type="match status" value="1"/>
</dbReference>
<protein>
    <submittedName>
        <fullName evidence="4">Kinase</fullName>
    </submittedName>
</protein>
<accession>A0A1Q2CKE9</accession>
<reference evidence="5" key="1">
    <citation type="submission" date="2017-02" db="EMBL/GenBank/DDBJ databases">
        <title>Tessaracoccus aquaemaris sp. nov., isolated from the intestine of a Korean rockfish, Sebastes schlegelii, in a marine aquaculture pond.</title>
        <authorList>
            <person name="Tak E.J."/>
            <person name="Bae J.-W."/>
        </authorList>
    </citation>
    <scope>NUCLEOTIDE SEQUENCE [LARGE SCALE GENOMIC DNA]</scope>
    <source>
        <strain evidence="5">NSG39</strain>
    </source>
</reference>
<dbReference type="InterPro" id="IPR029056">
    <property type="entry name" value="Ribokinase-like"/>
</dbReference>
<gene>
    <name evidence="4" type="ORF">BW730_02145</name>
</gene>
<dbReference type="AlphaFoldDB" id="A0A1Q2CKE9"/>
<keyword evidence="5" id="KW-1185">Reference proteome</keyword>
<dbReference type="RefSeq" id="WP_077684820.1">
    <property type="nucleotide sequence ID" value="NZ_CP019606.1"/>
</dbReference>